<gene>
    <name evidence="2" type="ORF">KIN20_002155</name>
</gene>
<comment type="caution">
    <text evidence="2">The sequence shown here is derived from an EMBL/GenBank/DDBJ whole genome shotgun (WGS) entry which is preliminary data.</text>
</comment>
<feature type="compositionally biased region" description="Basic and acidic residues" evidence="1">
    <location>
        <begin position="7"/>
        <end position="42"/>
    </location>
</feature>
<dbReference type="AlphaFoldDB" id="A0AAD5LV83"/>
<evidence type="ECO:0000313" key="2">
    <source>
        <dbReference type="EMBL" id="KAJ1347160.1"/>
    </source>
</evidence>
<keyword evidence="3" id="KW-1185">Reference proteome</keyword>
<evidence type="ECO:0000313" key="3">
    <source>
        <dbReference type="Proteomes" id="UP001196413"/>
    </source>
</evidence>
<dbReference type="Proteomes" id="UP001196413">
    <property type="component" value="Unassembled WGS sequence"/>
</dbReference>
<feature type="compositionally biased region" description="Basic and acidic residues" evidence="1">
    <location>
        <begin position="108"/>
        <end position="143"/>
    </location>
</feature>
<evidence type="ECO:0000256" key="1">
    <source>
        <dbReference type="SAM" id="MobiDB-lite"/>
    </source>
</evidence>
<feature type="region of interest" description="Disordered" evidence="1">
    <location>
        <begin position="1"/>
        <end position="215"/>
    </location>
</feature>
<sequence>MSSGRSDVLDKSYGDLIDIPKNEPHPEPPKPNDRGELSEGGKHSTTPSMDSSRSEHPHDIYDPKPVEVKHTDKQHDHDHFYSTRDDMPFEPVGRGGVPLDQLIEDQAAEVHGDVDEILHRVHENDEKKDHIPSDRYGIHHSPDDSDSDQPDFSSRTPDVEEATFNRRGPLTIPEVPEKAEIPSDDNFNLDQHDFPPLGFGTQPRPPTPPKDISEENVKPSAFSLAHGSHTPSHSHDGLHSILKHGSLTQGGSKEPWIDFKTIDPRKLFEIPSLLAEWTETGRKAADEAVAWPGWAEAPEGGGERELALMCQNTLQRGFMIDIFDFDG</sequence>
<reference evidence="2" key="1">
    <citation type="submission" date="2021-06" db="EMBL/GenBank/DDBJ databases">
        <title>Parelaphostrongylus tenuis whole genome reference sequence.</title>
        <authorList>
            <person name="Garwood T.J."/>
            <person name="Larsen P.A."/>
            <person name="Fountain-Jones N.M."/>
            <person name="Garbe J.R."/>
            <person name="Macchietto M.G."/>
            <person name="Kania S.A."/>
            <person name="Gerhold R.W."/>
            <person name="Richards J.E."/>
            <person name="Wolf T.M."/>
        </authorList>
    </citation>
    <scope>NUCLEOTIDE SEQUENCE</scope>
    <source>
        <strain evidence="2">MNPRO001-30</strain>
        <tissue evidence="2">Meninges</tissue>
    </source>
</reference>
<name>A0AAD5LV83_PARTN</name>
<proteinExistence type="predicted"/>
<organism evidence="2 3">
    <name type="scientific">Parelaphostrongylus tenuis</name>
    <name type="common">Meningeal worm</name>
    <dbReference type="NCBI Taxonomy" id="148309"/>
    <lineage>
        <taxon>Eukaryota</taxon>
        <taxon>Metazoa</taxon>
        <taxon>Ecdysozoa</taxon>
        <taxon>Nematoda</taxon>
        <taxon>Chromadorea</taxon>
        <taxon>Rhabditida</taxon>
        <taxon>Rhabditina</taxon>
        <taxon>Rhabditomorpha</taxon>
        <taxon>Strongyloidea</taxon>
        <taxon>Metastrongylidae</taxon>
        <taxon>Parelaphostrongylus</taxon>
    </lineage>
</organism>
<protein>
    <submittedName>
        <fullName evidence="2">Uncharacterized protein</fullName>
    </submittedName>
</protein>
<accession>A0AAD5LV83</accession>
<feature type="compositionally biased region" description="Basic and acidic residues" evidence="1">
    <location>
        <begin position="52"/>
        <end position="87"/>
    </location>
</feature>
<dbReference type="EMBL" id="JAHQIW010000280">
    <property type="protein sequence ID" value="KAJ1347160.1"/>
    <property type="molecule type" value="Genomic_DNA"/>
</dbReference>